<gene>
    <name evidence="2" type="ORF">HUJ06_026025</name>
</gene>
<accession>A0A822XZB7</accession>
<dbReference type="AlphaFoldDB" id="A0A822XZB7"/>
<proteinExistence type="predicted"/>
<evidence type="ECO:0000256" key="1">
    <source>
        <dbReference type="SAM" id="MobiDB-lite"/>
    </source>
</evidence>
<dbReference type="Proteomes" id="UP000607653">
    <property type="component" value="Unassembled WGS sequence"/>
</dbReference>
<dbReference type="EMBL" id="DUZY01000001">
    <property type="protein sequence ID" value="DAD24561.1"/>
    <property type="molecule type" value="Genomic_DNA"/>
</dbReference>
<organism evidence="2 3">
    <name type="scientific">Nelumbo nucifera</name>
    <name type="common">Sacred lotus</name>
    <dbReference type="NCBI Taxonomy" id="4432"/>
    <lineage>
        <taxon>Eukaryota</taxon>
        <taxon>Viridiplantae</taxon>
        <taxon>Streptophyta</taxon>
        <taxon>Embryophyta</taxon>
        <taxon>Tracheophyta</taxon>
        <taxon>Spermatophyta</taxon>
        <taxon>Magnoliopsida</taxon>
        <taxon>Proteales</taxon>
        <taxon>Nelumbonaceae</taxon>
        <taxon>Nelumbo</taxon>
    </lineage>
</organism>
<name>A0A822XZB7_NELNU</name>
<evidence type="ECO:0000313" key="3">
    <source>
        <dbReference type="Proteomes" id="UP000607653"/>
    </source>
</evidence>
<sequence>MHKAITTDALKVPKSFKYSERYMSPIDRLMSPISRGLMARNRKEGPLLPPSKSPSKLLDD</sequence>
<feature type="region of interest" description="Disordered" evidence="1">
    <location>
        <begin position="37"/>
        <end position="60"/>
    </location>
</feature>
<dbReference type="PANTHER" id="PTHR36747:SF1">
    <property type="entry name" value="HYDROXYPROLINE-RICH GLYCOPROTEIN FAMILY PROTEIN"/>
    <property type="match status" value="1"/>
</dbReference>
<reference evidence="2 3" key="1">
    <citation type="journal article" date="2020" name="Mol. Biol. Evol.">
        <title>Distinct Expression and Methylation Patterns for Genes with Different Fates following a Single Whole-Genome Duplication in Flowering Plants.</title>
        <authorList>
            <person name="Shi T."/>
            <person name="Rahmani R.S."/>
            <person name="Gugger P.F."/>
            <person name="Wang M."/>
            <person name="Li H."/>
            <person name="Zhang Y."/>
            <person name="Li Z."/>
            <person name="Wang Q."/>
            <person name="Van de Peer Y."/>
            <person name="Marchal K."/>
            <person name="Chen J."/>
        </authorList>
    </citation>
    <scope>NUCLEOTIDE SEQUENCE [LARGE SCALE GENOMIC DNA]</scope>
    <source>
        <tissue evidence="2">Leaf</tissue>
    </source>
</reference>
<dbReference type="PANTHER" id="PTHR36747">
    <property type="entry name" value="HYDROXYPROLINE-RICH GLYCOPROTEIN FAMILY PROTEIN"/>
    <property type="match status" value="1"/>
</dbReference>
<comment type="caution">
    <text evidence="2">The sequence shown here is derived from an EMBL/GenBank/DDBJ whole genome shotgun (WGS) entry which is preliminary data.</text>
</comment>
<evidence type="ECO:0000313" key="2">
    <source>
        <dbReference type="EMBL" id="DAD24561.1"/>
    </source>
</evidence>
<protein>
    <submittedName>
        <fullName evidence="2">Uncharacterized protein</fullName>
    </submittedName>
</protein>
<keyword evidence="3" id="KW-1185">Reference proteome</keyword>